<keyword evidence="3" id="KW-1185">Reference proteome</keyword>
<protein>
    <recommendedName>
        <fullName evidence="4">Amidoligase enzyme</fullName>
    </recommendedName>
</protein>
<dbReference type="RefSeq" id="XP_066665027.1">
    <property type="nucleotide sequence ID" value="XM_066815737.1"/>
</dbReference>
<accession>A0ABR1VJ09</accession>
<reference evidence="2 3" key="1">
    <citation type="submission" date="2023-01" db="EMBL/GenBank/DDBJ databases">
        <title>Analysis of 21 Apiospora genomes using comparative genomics revels a genus with tremendous synthesis potential of carbohydrate active enzymes and secondary metabolites.</title>
        <authorList>
            <person name="Sorensen T."/>
        </authorList>
    </citation>
    <scope>NUCLEOTIDE SEQUENCE [LARGE SCALE GENOMIC DNA]</scope>
    <source>
        <strain evidence="2 3">CBS 114990</strain>
    </source>
</reference>
<evidence type="ECO:0000313" key="2">
    <source>
        <dbReference type="EMBL" id="KAK8071219.1"/>
    </source>
</evidence>
<name>A0ABR1VJ09_9PEZI</name>
<dbReference type="PANTHER" id="PTHR36847">
    <property type="entry name" value="AMIDOLIGASE ENZYME"/>
    <property type="match status" value="1"/>
</dbReference>
<evidence type="ECO:0000256" key="1">
    <source>
        <dbReference type="SAM" id="MobiDB-lite"/>
    </source>
</evidence>
<sequence>MSDNDSIHFSDGSTEFDNSTITAANDSLETPDESLITPDDPMTMPHNSDIYFGVEIETVVKMASELVVRANSSDHFEKFCDPQCLIFVNKLKPKLKSQLLLHSDDYRQWQFTRDPSIENEGGFTPSDLAVPLEIKSRQSELADVWSVIGSEMMTSKPEFFRGCSTHIHFSFSEQDQAGQYLDFPVHKARRIFLAAQIFEKAINDIMPDGWQNRSYAKSLQTPSSSKEEEDKHKLVDNLCEWWAGMKSCETMPELSRQVNFVKDFAENPLWKWGDSRYFKWNCFSYRPQIHYRTIEFRQPPLSLSPRDVKLWVDFVVGFVKAAVLVDEARIDAAAKTGDDDSIRALYYTAAETKDDAASSPRCRTETR</sequence>
<feature type="region of interest" description="Disordered" evidence="1">
    <location>
        <begin position="23"/>
        <end position="42"/>
    </location>
</feature>
<dbReference type="Proteomes" id="UP001433268">
    <property type="component" value="Unassembled WGS sequence"/>
</dbReference>
<evidence type="ECO:0000313" key="3">
    <source>
        <dbReference type="Proteomes" id="UP001433268"/>
    </source>
</evidence>
<dbReference type="GeneID" id="92048797"/>
<evidence type="ECO:0008006" key="4">
    <source>
        <dbReference type="Google" id="ProtNLM"/>
    </source>
</evidence>
<comment type="caution">
    <text evidence="2">The sequence shown here is derived from an EMBL/GenBank/DDBJ whole genome shotgun (WGS) entry which is preliminary data.</text>
</comment>
<organism evidence="2 3">
    <name type="scientific">Apiospora hydei</name>
    <dbReference type="NCBI Taxonomy" id="1337664"/>
    <lineage>
        <taxon>Eukaryota</taxon>
        <taxon>Fungi</taxon>
        <taxon>Dikarya</taxon>
        <taxon>Ascomycota</taxon>
        <taxon>Pezizomycotina</taxon>
        <taxon>Sordariomycetes</taxon>
        <taxon>Xylariomycetidae</taxon>
        <taxon>Amphisphaeriales</taxon>
        <taxon>Apiosporaceae</taxon>
        <taxon>Apiospora</taxon>
    </lineage>
</organism>
<proteinExistence type="predicted"/>
<dbReference type="Pfam" id="PF12224">
    <property type="entry name" value="Amidoligase_2"/>
    <property type="match status" value="1"/>
</dbReference>
<gene>
    <name evidence="2" type="ORF">PG997_011422</name>
</gene>
<dbReference type="EMBL" id="JAQQWN010000008">
    <property type="protein sequence ID" value="KAK8071219.1"/>
    <property type="molecule type" value="Genomic_DNA"/>
</dbReference>
<dbReference type="PANTHER" id="PTHR36847:SF1">
    <property type="entry name" value="AMIDOLIGASE ENZYME"/>
    <property type="match status" value="1"/>
</dbReference>
<dbReference type="InterPro" id="IPR022025">
    <property type="entry name" value="Amidoligase_2"/>
</dbReference>